<keyword evidence="5" id="KW-1133">Transmembrane helix</keyword>
<feature type="compositionally biased region" description="Polar residues" evidence="4">
    <location>
        <begin position="255"/>
        <end position="267"/>
    </location>
</feature>
<gene>
    <name evidence="7" type="ORF">FCM35_KLT19329</name>
</gene>
<protein>
    <submittedName>
        <fullName evidence="7">RING-variant domain-containing protein</fullName>
    </submittedName>
</protein>
<keyword evidence="2" id="KW-0863">Zinc-finger</keyword>
<dbReference type="AlphaFoldDB" id="A0A833RJH2"/>
<evidence type="ECO:0000313" key="8">
    <source>
        <dbReference type="Proteomes" id="UP000623129"/>
    </source>
</evidence>
<feature type="compositionally biased region" description="Polar residues" evidence="4">
    <location>
        <begin position="15"/>
        <end position="46"/>
    </location>
</feature>
<dbReference type="InterPro" id="IPR013083">
    <property type="entry name" value="Znf_RING/FYVE/PHD"/>
</dbReference>
<reference evidence="7" key="1">
    <citation type="submission" date="2020-01" db="EMBL/GenBank/DDBJ databases">
        <title>Genome sequence of Kobresia littledalei, the first chromosome-level genome in the family Cyperaceae.</title>
        <authorList>
            <person name="Qu G."/>
        </authorList>
    </citation>
    <scope>NUCLEOTIDE SEQUENCE</scope>
    <source>
        <strain evidence="7">C.B.Clarke</strain>
        <tissue evidence="7">Leaf</tissue>
    </source>
</reference>
<evidence type="ECO:0000256" key="3">
    <source>
        <dbReference type="ARBA" id="ARBA00022833"/>
    </source>
</evidence>
<feature type="compositionally biased region" description="Basic and acidic residues" evidence="4">
    <location>
        <begin position="1"/>
        <end position="11"/>
    </location>
</feature>
<dbReference type="InterPro" id="IPR011016">
    <property type="entry name" value="Znf_RING-CH"/>
</dbReference>
<keyword evidence="5" id="KW-0472">Membrane</keyword>
<evidence type="ECO:0000256" key="4">
    <source>
        <dbReference type="SAM" id="MobiDB-lite"/>
    </source>
</evidence>
<feature type="transmembrane region" description="Helical" evidence="5">
    <location>
        <begin position="314"/>
        <end position="336"/>
    </location>
</feature>
<keyword evidence="1" id="KW-0479">Metal-binding</keyword>
<feature type="transmembrane region" description="Helical" evidence="5">
    <location>
        <begin position="290"/>
        <end position="308"/>
    </location>
</feature>
<proteinExistence type="predicted"/>
<accession>A0A833RJH2</accession>
<dbReference type="PANTHER" id="PTHR46214">
    <property type="entry name" value="ZINC FINGER, RING-CH-TYPE"/>
    <property type="match status" value="1"/>
</dbReference>
<dbReference type="EMBL" id="SWLB01000007">
    <property type="protein sequence ID" value="KAF3336743.1"/>
    <property type="molecule type" value="Genomic_DNA"/>
</dbReference>
<dbReference type="Gene3D" id="3.30.40.10">
    <property type="entry name" value="Zinc/RING finger domain, C3HC4 (zinc finger)"/>
    <property type="match status" value="1"/>
</dbReference>
<evidence type="ECO:0000256" key="2">
    <source>
        <dbReference type="ARBA" id="ARBA00022771"/>
    </source>
</evidence>
<dbReference type="PANTHER" id="PTHR46214:SF12">
    <property type="entry name" value="RING_FYVE_PHD ZINC FINGER SUPERFAMILY PROTEIN"/>
    <property type="match status" value="1"/>
</dbReference>
<keyword evidence="5" id="KW-0812">Transmembrane</keyword>
<evidence type="ECO:0000256" key="1">
    <source>
        <dbReference type="ARBA" id="ARBA00022723"/>
    </source>
</evidence>
<name>A0A833RJH2_9POAL</name>
<evidence type="ECO:0000256" key="5">
    <source>
        <dbReference type="SAM" id="Phobius"/>
    </source>
</evidence>
<dbReference type="SUPFAM" id="SSF57850">
    <property type="entry name" value="RING/U-box"/>
    <property type="match status" value="1"/>
</dbReference>
<feature type="region of interest" description="Disordered" evidence="4">
    <location>
        <begin position="255"/>
        <end position="274"/>
    </location>
</feature>
<keyword evidence="8" id="KW-1185">Reference proteome</keyword>
<dbReference type="SMART" id="SM00744">
    <property type="entry name" value="RINGv"/>
    <property type="match status" value="1"/>
</dbReference>
<dbReference type="Proteomes" id="UP000623129">
    <property type="component" value="Unassembled WGS sequence"/>
</dbReference>
<feature type="domain" description="RING-CH-type" evidence="6">
    <location>
        <begin position="109"/>
        <end position="177"/>
    </location>
</feature>
<evidence type="ECO:0000313" key="7">
    <source>
        <dbReference type="EMBL" id="KAF3336743.1"/>
    </source>
</evidence>
<comment type="caution">
    <text evidence="7">The sequence shown here is derived from an EMBL/GenBank/DDBJ whole genome shotgun (WGS) entry which is preliminary data.</text>
</comment>
<dbReference type="PROSITE" id="PS51292">
    <property type="entry name" value="ZF_RING_CH"/>
    <property type="match status" value="1"/>
</dbReference>
<organism evidence="7 8">
    <name type="scientific">Carex littledalei</name>
    <dbReference type="NCBI Taxonomy" id="544730"/>
    <lineage>
        <taxon>Eukaryota</taxon>
        <taxon>Viridiplantae</taxon>
        <taxon>Streptophyta</taxon>
        <taxon>Embryophyta</taxon>
        <taxon>Tracheophyta</taxon>
        <taxon>Spermatophyta</taxon>
        <taxon>Magnoliopsida</taxon>
        <taxon>Liliopsida</taxon>
        <taxon>Poales</taxon>
        <taxon>Cyperaceae</taxon>
        <taxon>Cyperoideae</taxon>
        <taxon>Cariceae</taxon>
        <taxon>Carex</taxon>
        <taxon>Carex subgen. Euthyceras</taxon>
    </lineage>
</organism>
<evidence type="ECO:0000259" key="6">
    <source>
        <dbReference type="PROSITE" id="PS51292"/>
    </source>
</evidence>
<sequence length="369" mass="39772">MGVKEEEKTEPNADIITSKSTMDTSSPVHSQSLGPARLSSSSTDSDAGQPLCRVCHCTESDLRGESALAFLGIIPPLREQPEIQNLNPNSNSNSISNEKCTTKDTSLVKLVSPDGEIFVCSESDIESGPTCLEDSLTDLGCSCKNELSLAHYACALKWFISHGSTTCEICGTVAKNVRMADFKKVLASLKGYDELRTSIITGGLTHLRVENGNTGVDPDAVAGIRRQRLSEISAWFNPRNSSSVVAVSQGQDELHVSSPSNGENVNNGEHWRDGPGWDVRENMRRGLEGTGAFVAMGLILTIIAWLIAPHVTKTGAHIGVHLLLGVLCSLTLVIFLRFDLPERKSNGARNRSLIAFVKLDISDPTAFPI</sequence>
<feature type="region of interest" description="Disordered" evidence="4">
    <location>
        <begin position="1"/>
        <end position="48"/>
    </location>
</feature>
<dbReference type="Pfam" id="PF12906">
    <property type="entry name" value="RINGv"/>
    <property type="match status" value="1"/>
</dbReference>
<dbReference type="GO" id="GO:0008270">
    <property type="term" value="F:zinc ion binding"/>
    <property type="evidence" value="ECO:0007669"/>
    <property type="project" value="UniProtKB-KW"/>
</dbReference>
<keyword evidence="3" id="KW-0862">Zinc</keyword>
<dbReference type="OrthoDB" id="1900797at2759"/>